<evidence type="ECO:0000313" key="2">
    <source>
        <dbReference type="WBParaSite" id="nRc.2.0.1.t34267-RA"/>
    </source>
</evidence>
<keyword evidence="1" id="KW-1185">Reference proteome</keyword>
<evidence type="ECO:0000313" key="1">
    <source>
        <dbReference type="Proteomes" id="UP000887565"/>
    </source>
</evidence>
<organism evidence="1 2">
    <name type="scientific">Romanomermis culicivorax</name>
    <name type="common">Nematode worm</name>
    <dbReference type="NCBI Taxonomy" id="13658"/>
    <lineage>
        <taxon>Eukaryota</taxon>
        <taxon>Metazoa</taxon>
        <taxon>Ecdysozoa</taxon>
        <taxon>Nematoda</taxon>
        <taxon>Enoplea</taxon>
        <taxon>Dorylaimia</taxon>
        <taxon>Mermithida</taxon>
        <taxon>Mermithoidea</taxon>
        <taxon>Mermithidae</taxon>
        <taxon>Romanomermis</taxon>
    </lineage>
</organism>
<proteinExistence type="predicted"/>
<dbReference type="WBParaSite" id="nRc.2.0.1.t34267-RA">
    <property type="protein sequence ID" value="nRc.2.0.1.t34267-RA"/>
    <property type="gene ID" value="nRc.2.0.1.g34267"/>
</dbReference>
<dbReference type="AlphaFoldDB" id="A0A915K8Q2"/>
<protein>
    <submittedName>
        <fullName evidence="2">Uncharacterized protein</fullName>
    </submittedName>
</protein>
<name>A0A915K8Q2_ROMCU</name>
<sequence length="105" mass="11660">MVDNADSMSNLLSLLEQEAASEGDVSATIKKLHDWVLSSTADELNKYITGEANPKDQETSLYAEDILNQVLKSVPADVFFEKFPTQILFGLNSDSTVVKYKFLQV</sequence>
<accession>A0A915K8Q2</accession>
<reference evidence="2" key="1">
    <citation type="submission" date="2022-11" db="UniProtKB">
        <authorList>
            <consortium name="WormBaseParasite"/>
        </authorList>
    </citation>
    <scope>IDENTIFICATION</scope>
</reference>
<dbReference type="Proteomes" id="UP000887565">
    <property type="component" value="Unplaced"/>
</dbReference>